<dbReference type="InterPro" id="IPR001343">
    <property type="entry name" value="Hemolysn_Ca-bd"/>
</dbReference>
<evidence type="ECO:0000256" key="2">
    <source>
        <dbReference type="ARBA" id="ARBA00022525"/>
    </source>
</evidence>
<sequence>MPSYILSANRKSAQWDPYIFTMRDGNILGLWEDLYPDPGASGTFGVYGRVWASDLSGASDTDSRIPNLTDDVQSSPAGTTFSNGNFAVIFQSKGPSAIDGTDDGNYDSYIKFFRANGTEIGPAKQLTPNTTNDHHTVDIVTLKNGQSITLVARYESPGDYDILAYRHNANGEQIGRAVRLVDDAEVGISPLTGPGFISPSIAASAGGGYAVSWHQKTKQGDLQGYAVWTQAFTADGRAVGAAKAVAPLIRDADSRFGLEQSGSEIAGRSIGGYALAWNREEEDTGSNTDVYFRLLDRTGSGATSAVMVNSDRRSGEQHLQDVVDLGAGRTLVTYFHQIPDAIDDRYDGGVLYGRVFGTNGRALTGSFKISEGDPYESMGSGNTLINHQGRIVSTFQAELAYAHDDDVVITSRALMLPVFEGSAAGNAIKGTYVDDRIKGNGGNDTIFGDRGDDRLWGGNGHDVVSGGDGNDLIGGDNGHDSLRGGAGDDTIYGGAGDDRIVGGTGNDRLEGGVGRDYLAGDAGRDHIRGDAGNDTLYGGSGNDSLSGGAGHDRLFGDAGHDRLFGNQGNDMLRGGTGNDTLSGGGGADTFVFTKGFDRDVITDFEDNVDTIALSNGIRNFGQARTHAEQVGKDVVFDFGGGDILTVKNITIAALADDMTFG</sequence>
<protein>
    <recommendedName>
        <fullName evidence="5">Calcium-binding protein</fullName>
    </recommendedName>
</protein>
<dbReference type="InterPro" id="IPR018511">
    <property type="entry name" value="Hemolysin-typ_Ca-bd_CS"/>
</dbReference>
<dbReference type="GO" id="GO:0005509">
    <property type="term" value="F:calcium ion binding"/>
    <property type="evidence" value="ECO:0007669"/>
    <property type="project" value="InterPro"/>
</dbReference>
<dbReference type="Gene3D" id="2.150.10.10">
    <property type="entry name" value="Serralysin-like metalloprotease, C-terminal"/>
    <property type="match status" value="4"/>
</dbReference>
<dbReference type="InterPro" id="IPR011049">
    <property type="entry name" value="Serralysin-like_metalloprot_C"/>
</dbReference>
<accession>A0A934SDI3</accession>
<dbReference type="GO" id="GO:0005576">
    <property type="term" value="C:extracellular region"/>
    <property type="evidence" value="ECO:0007669"/>
    <property type="project" value="UniProtKB-SubCell"/>
</dbReference>
<comment type="caution">
    <text evidence="3">The sequence shown here is derived from an EMBL/GenBank/DDBJ whole genome shotgun (WGS) entry which is preliminary data.</text>
</comment>
<keyword evidence="4" id="KW-1185">Reference proteome</keyword>
<dbReference type="Pfam" id="PF00353">
    <property type="entry name" value="HemolysinCabind"/>
    <property type="match status" value="4"/>
</dbReference>
<dbReference type="Proteomes" id="UP000640485">
    <property type="component" value="Unassembled WGS sequence"/>
</dbReference>
<organism evidence="3 4">
    <name type="scientific">Paracoccus caeni</name>
    <dbReference type="NCBI Taxonomy" id="657651"/>
    <lineage>
        <taxon>Bacteria</taxon>
        <taxon>Pseudomonadati</taxon>
        <taxon>Pseudomonadota</taxon>
        <taxon>Alphaproteobacteria</taxon>
        <taxon>Rhodobacterales</taxon>
        <taxon>Paracoccaceae</taxon>
        <taxon>Paracoccus</taxon>
    </lineage>
</organism>
<name>A0A934SDI3_9RHOB</name>
<evidence type="ECO:0008006" key="5">
    <source>
        <dbReference type="Google" id="ProtNLM"/>
    </source>
</evidence>
<dbReference type="PRINTS" id="PR00313">
    <property type="entry name" value="CABNDNGRPT"/>
</dbReference>
<dbReference type="EMBL" id="JAEPRQ010000002">
    <property type="protein sequence ID" value="MBK4215708.1"/>
    <property type="molecule type" value="Genomic_DNA"/>
</dbReference>
<dbReference type="AlphaFoldDB" id="A0A934SDI3"/>
<dbReference type="PROSITE" id="PS00330">
    <property type="entry name" value="HEMOLYSIN_CALCIUM"/>
    <property type="match status" value="2"/>
</dbReference>
<evidence type="ECO:0000256" key="1">
    <source>
        <dbReference type="ARBA" id="ARBA00004613"/>
    </source>
</evidence>
<reference evidence="3" key="1">
    <citation type="submission" date="2021-01" db="EMBL/GenBank/DDBJ databases">
        <title>Paracoccus amoyensis sp. nov., isolated from the surface seawater along the coast of Xiamen Island, China.</title>
        <authorList>
            <person name="Lyu L."/>
        </authorList>
    </citation>
    <scope>NUCLEOTIDE SEQUENCE</scope>
    <source>
        <strain evidence="3">MJ17</strain>
    </source>
</reference>
<proteinExistence type="predicted"/>
<keyword evidence="2" id="KW-0964">Secreted</keyword>
<dbReference type="RefSeq" id="WP_200685004.1">
    <property type="nucleotide sequence ID" value="NZ_JAEPRQ010000002.1"/>
</dbReference>
<dbReference type="PANTHER" id="PTHR38340">
    <property type="entry name" value="S-LAYER PROTEIN"/>
    <property type="match status" value="1"/>
</dbReference>
<dbReference type="InterPro" id="IPR050557">
    <property type="entry name" value="RTX_toxin/Mannuronan_C5-epim"/>
</dbReference>
<dbReference type="PANTHER" id="PTHR38340:SF1">
    <property type="entry name" value="S-LAYER PROTEIN"/>
    <property type="match status" value="1"/>
</dbReference>
<evidence type="ECO:0000313" key="3">
    <source>
        <dbReference type="EMBL" id="MBK4215708.1"/>
    </source>
</evidence>
<comment type="subcellular location">
    <subcellularLocation>
        <location evidence="1">Secreted</location>
    </subcellularLocation>
</comment>
<evidence type="ECO:0000313" key="4">
    <source>
        <dbReference type="Proteomes" id="UP000640485"/>
    </source>
</evidence>
<dbReference type="SUPFAM" id="SSF51120">
    <property type="entry name" value="beta-Roll"/>
    <property type="match status" value="2"/>
</dbReference>
<gene>
    <name evidence="3" type="ORF">JJJ17_07210</name>
</gene>